<accession>A0A533Q7W6</accession>
<dbReference type="AlphaFoldDB" id="A0A533Q7W6"/>
<reference evidence="1 2" key="1">
    <citation type="submission" date="2019-04" db="EMBL/GenBank/DDBJ databases">
        <title>Genome of a novel bacterium Candidatus Jettenia ecosi reconstructed from metagenome of an anammox bioreactor.</title>
        <authorList>
            <person name="Mardanov A.V."/>
            <person name="Beletsky A.V."/>
            <person name="Ravin N.V."/>
            <person name="Botchkova E.A."/>
            <person name="Litti Y.V."/>
            <person name="Nozhevnikova A.N."/>
        </authorList>
    </citation>
    <scope>NUCLEOTIDE SEQUENCE [LARGE SCALE GENOMIC DNA]</scope>
    <source>
        <strain evidence="1">J2</strain>
    </source>
</reference>
<protein>
    <submittedName>
        <fullName evidence="1">Uncharacterized protein</fullName>
    </submittedName>
</protein>
<evidence type="ECO:0000313" key="2">
    <source>
        <dbReference type="Proteomes" id="UP000319783"/>
    </source>
</evidence>
<organism evidence="1 2">
    <name type="scientific">Candidatus Jettenia ecosi</name>
    <dbReference type="NCBI Taxonomy" id="2494326"/>
    <lineage>
        <taxon>Bacteria</taxon>
        <taxon>Pseudomonadati</taxon>
        <taxon>Planctomycetota</taxon>
        <taxon>Candidatus Brocadiia</taxon>
        <taxon>Candidatus Brocadiales</taxon>
        <taxon>Candidatus Brocadiaceae</taxon>
        <taxon>Candidatus Jettenia</taxon>
    </lineage>
</organism>
<comment type="caution">
    <text evidence="1">The sequence shown here is derived from an EMBL/GenBank/DDBJ whole genome shotgun (WGS) entry which is preliminary data.</text>
</comment>
<dbReference type="EMBL" id="SULG01000083">
    <property type="protein sequence ID" value="TLD40737.1"/>
    <property type="molecule type" value="Genomic_DNA"/>
</dbReference>
<name>A0A533Q7W6_9BACT</name>
<dbReference type="Proteomes" id="UP000319783">
    <property type="component" value="Unassembled WGS sequence"/>
</dbReference>
<evidence type="ECO:0000313" key="1">
    <source>
        <dbReference type="EMBL" id="TLD40737.1"/>
    </source>
</evidence>
<gene>
    <name evidence="1" type="ORF">JETT_2998</name>
</gene>
<proteinExistence type="predicted"/>
<sequence>MKCLLPGDGITRDKRFLSGMTMLLSIFVKGMVKMLRGCL</sequence>